<dbReference type="Proteomes" id="UP000515125">
    <property type="component" value="Unplaced"/>
</dbReference>
<feature type="region of interest" description="Disordered" evidence="1">
    <location>
        <begin position="410"/>
        <end position="435"/>
    </location>
</feature>
<evidence type="ECO:0000313" key="2">
    <source>
        <dbReference type="Proteomes" id="UP000515125"/>
    </source>
</evidence>
<evidence type="ECO:0000313" key="3">
    <source>
        <dbReference type="RefSeq" id="XP_026192915.1"/>
    </source>
</evidence>
<dbReference type="AlphaFoldDB" id="A0A6P6S0Q1"/>
<name>A0A6P6S0Q1_9EIME</name>
<feature type="region of interest" description="Disordered" evidence="1">
    <location>
        <begin position="40"/>
        <end position="61"/>
    </location>
</feature>
<gene>
    <name evidence="3" type="primary">LOC113147237</name>
</gene>
<evidence type="ECO:0000256" key="1">
    <source>
        <dbReference type="SAM" id="MobiDB-lite"/>
    </source>
</evidence>
<protein>
    <submittedName>
        <fullName evidence="3">Ice-structuring glycoprotein-like</fullName>
    </submittedName>
</protein>
<dbReference type="RefSeq" id="XP_026192915.1">
    <property type="nucleotide sequence ID" value="XM_026337130.1"/>
</dbReference>
<dbReference type="GeneID" id="113147237"/>
<feature type="compositionally biased region" description="Polar residues" evidence="1">
    <location>
        <begin position="157"/>
        <end position="173"/>
    </location>
</feature>
<organism evidence="2 3">
    <name type="scientific">Cyclospora cayetanensis</name>
    <dbReference type="NCBI Taxonomy" id="88456"/>
    <lineage>
        <taxon>Eukaryota</taxon>
        <taxon>Sar</taxon>
        <taxon>Alveolata</taxon>
        <taxon>Apicomplexa</taxon>
        <taxon>Conoidasida</taxon>
        <taxon>Coccidia</taxon>
        <taxon>Eucoccidiorida</taxon>
        <taxon>Eimeriorina</taxon>
        <taxon>Eimeriidae</taxon>
        <taxon>Cyclospora</taxon>
    </lineage>
</organism>
<sequence length="572" mass="58963">MLSPQAVQALQRMRQAPVATVATVARLSIPPAAHLRLELSTPPEESNAQTRTSAAATPPDATKAAAAASQAVASSNAAAKASAAASASEAADASAAAKASAAASASEAADASAFEAVASAAASASVGASAGSSSPPTTFEALHEPLTPACLRCRDGNGSNPHQGGSNRSSSIASDFKPQNCGAREEAAATKAPILVLQNQDTHRQKCSHPPHLAVAAVVAAPAALEIAKTRGAAVATPAELLPAAGVADATAGAATSAARRAAAPAVLLWPRHCCCCCIRSHSTPAFKSRAAPERLEETFESAAPTAVIGAVAVAKYTREDKGATAKQQTGFRQTEGDPSSTFAAACQRTVACCPEAAATPNTHYCAAPSGKIQIAVSLLRGHQHPSPFLNLNLQCRVHAPRIKCHPLRRRKPRQAGLDYSADRANEGPLPDTDHEKCRGAAAAATAAVLRAKLHFGSFHYTNYSLARTDRQMVPWIGCSYLVFARGGSARHYKTQCDERVPVTRPSTGCGCSGPKQLSLDRNITQFYKLVSISRTEEGKSPTVRLHNAFSGGKGGLQAEVNAVWPPAGKTP</sequence>
<proteinExistence type="predicted"/>
<feature type="compositionally biased region" description="Basic and acidic residues" evidence="1">
    <location>
        <begin position="421"/>
        <end position="435"/>
    </location>
</feature>
<feature type="compositionally biased region" description="Low complexity" evidence="1">
    <location>
        <begin position="52"/>
        <end position="61"/>
    </location>
</feature>
<keyword evidence="2" id="KW-1185">Reference proteome</keyword>
<feature type="region of interest" description="Disordered" evidence="1">
    <location>
        <begin position="150"/>
        <end position="177"/>
    </location>
</feature>
<accession>A0A6P6S0Q1</accession>
<reference evidence="3" key="1">
    <citation type="submission" date="2025-08" db="UniProtKB">
        <authorList>
            <consortium name="RefSeq"/>
        </authorList>
    </citation>
    <scope>IDENTIFICATION</scope>
</reference>